<dbReference type="InterPro" id="IPR036388">
    <property type="entry name" value="WH-like_DNA-bd_sf"/>
</dbReference>
<dbReference type="GO" id="GO:0003700">
    <property type="term" value="F:DNA-binding transcription factor activity"/>
    <property type="evidence" value="ECO:0007669"/>
    <property type="project" value="InterPro"/>
</dbReference>
<protein>
    <submittedName>
        <fullName evidence="6">DNA-binding transcriptional regulator HexR</fullName>
    </submittedName>
</protein>
<dbReference type="PROSITE" id="PS51464">
    <property type="entry name" value="SIS"/>
    <property type="match status" value="1"/>
</dbReference>
<sequence>MRNSINFENLNILQRINYFKENFSKTQLKIGDFILENFDKTVFYTSTELAYKCGVSESSVVRFANFIQYKGYSDMQNDLQNFLREKITMTQRLHNLTEKKGNQTQILYDVLQKGKDDIQWLIDNINPNTFDEIVDIISTAKKVYLVGSRSSYSVTYFLGLSLKWIRNNVYIIDGINRDFDDISEITSKDVLISLSLPRYLKSTLNIHRYAYNRGVKTICITDSITSPLVKYTTIPLLINNEILSFSDNLIPVITIVTALLNSIAAKEKKAEQKMAKKEAFWNDFELYQKF</sequence>
<evidence type="ECO:0000256" key="2">
    <source>
        <dbReference type="ARBA" id="ARBA00023125"/>
    </source>
</evidence>
<evidence type="ECO:0000256" key="1">
    <source>
        <dbReference type="ARBA" id="ARBA00023015"/>
    </source>
</evidence>
<dbReference type="InterPro" id="IPR035472">
    <property type="entry name" value="RpiR-like_SIS"/>
</dbReference>
<dbReference type="EMBL" id="UGTH01000001">
    <property type="protein sequence ID" value="SUB74661.1"/>
    <property type="molecule type" value="Genomic_DNA"/>
</dbReference>
<dbReference type="PANTHER" id="PTHR30514">
    <property type="entry name" value="GLUCOKINASE"/>
    <property type="match status" value="1"/>
</dbReference>
<dbReference type="Proteomes" id="UP000254777">
    <property type="component" value="Unassembled WGS sequence"/>
</dbReference>
<dbReference type="AlphaFoldDB" id="A0A379DAR0"/>
<proteinExistence type="predicted"/>
<reference evidence="6 7" key="1">
    <citation type="submission" date="2018-06" db="EMBL/GenBank/DDBJ databases">
        <authorList>
            <consortium name="Pathogen Informatics"/>
            <person name="Doyle S."/>
        </authorList>
    </citation>
    <scope>NUCLEOTIDE SEQUENCE [LARGE SCALE GENOMIC DNA]</scope>
    <source>
        <strain evidence="6 7">NCTC11088</strain>
    </source>
</reference>
<evidence type="ECO:0000256" key="3">
    <source>
        <dbReference type="ARBA" id="ARBA00023163"/>
    </source>
</evidence>
<dbReference type="Gene3D" id="3.40.50.10490">
    <property type="entry name" value="Glucose-6-phosphate isomerase like protein, domain 1"/>
    <property type="match status" value="1"/>
</dbReference>
<dbReference type="Pfam" id="PF01418">
    <property type="entry name" value="HTH_6"/>
    <property type="match status" value="1"/>
</dbReference>
<dbReference type="CDD" id="cd05013">
    <property type="entry name" value="SIS_RpiR"/>
    <property type="match status" value="1"/>
</dbReference>
<evidence type="ECO:0000313" key="7">
    <source>
        <dbReference type="Proteomes" id="UP000254777"/>
    </source>
</evidence>
<evidence type="ECO:0000313" key="6">
    <source>
        <dbReference type="EMBL" id="SUB74661.1"/>
    </source>
</evidence>
<organism evidence="6 7">
    <name type="scientific">Peptoniphilus indolicus</name>
    <dbReference type="NCBI Taxonomy" id="33030"/>
    <lineage>
        <taxon>Bacteria</taxon>
        <taxon>Bacillati</taxon>
        <taxon>Bacillota</taxon>
        <taxon>Tissierellia</taxon>
        <taxon>Tissierellales</taxon>
        <taxon>Peptoniphilaceae</taxon>
        <taxon>Peptoniphilus</taxon>
    </lineage>
</organism>
<evidence type="ECO:0000259" key="5">
    <source>
        <dbReference type="PROSITE" id="PS51464"/>
    </source>
</evidence>
<keyword evidence="2 6" id="KW-0238">DNA-binding</keyword>
<dbReference type="InterPro" id="IPR000281">
    <property type="entry name" value="HTH_RpiR"/>
</dbReference>
<name>A0A379DAR0_9FIRM</name>
<dbReference type="InterPro" id="IPR001347">
    <property type="entry name" value="SIS_dom"/>
</dbReference>
<keyword evidence="3" id="KW-0804">Transcription</keyword>
<dbReference type="InterPro" id="IPR047640">
    <property type="entry name" value="RpiR-like"/>
</dbReference>
<accession>A0A379DAR0</accession>
<feature type="domain" description="HTH rpiR-type" evidence="4">
    <location>
        <begin position="10"/>
        <end position="86"/>
    </location>
</feature>
<feature type="domain" description="SIS" evidence="5">
    <location>
        <begin position="133"/>
        <end position="273"/>
    </location>
</feature>
<dbReference type="PROSITE" id="PS51071">
    <property type="entry name" value="HTH_RPIR"/>
    <property type="match status" value="1"/>
</dbReference>
<dbReference type="Gene3D" id="1.10.10.10">
    <property type="entry name" value="Winged helix-like DNA-binding domain superfamily/Winged helix DNA-binding domain"/>
    <property type="match status" value="1"/>
</dbReference>
<evidence type="ECO:0000259" key="4">
    <source>
        <dbReference type="PROSITE" id="PS51071"/>
    </source>
</evidence>
<keyword evidence="1" id="KW-0805">Transcription regulation</keyword>
<dbReference type="GO" id="GO:1901135">
    <property type="term" value="P:carbohydrate derivative metabolic process"/>
    <property type="evidence" value="ECO:0007669"/>
    <property type="project" value="InterPro"/>
</dbReference>
<dbReference type="GO" id="GO:0003677">
    <property type="term" value="F:DNA binding"/>
    <property type="evidence" value="ECO:0007669"/>
    <property type="project" value="UniProtKB-KW"/>
</dbReference>
<dbReference type="SUPFAM" id="SSF53697">
    <property type="entry name" value="SIS domain"/>
    <property type="match status" value="1"/>
</dbReference>
<dbReference type="PANTHER" id="PTHR30514:SF18">
    <property type="entry name" value="RPIR-FAMILY TRANSCRIPTIONAL REGULATOR"/>
    <property type="match status" value="1"/>
</dbReference>
<dbReference type="InterPro" id="IPR046348">
    <property type="entry name" value="SIS_dom_sf"/>
</dbReference>
<gene>
    <name evidence="6" type="ORF">NCTC11088_00414</name>
</gene>
<dbReference type="GO" id="GO:0097367">
    <property type="term" value="F:carbohydrate derivative binding"/>
    <property type="evidence" value="ECO:0007669"/>
    <property type="project" value="InterPro"/>
</dbReference>
<dbReference type="SUPFAM" id="SSF46689">
    <property type="entry name" value="Homeodomain-like"/>
    <property type="match status" value="1"/>
</dbReference>
<dbReference type="Pfam" id="PF01380">
    <property type="entry name" value="SIS"/>
    <property type="match status" value="1"/>
</dbReference>
<dbReference type="InterPro" id="IPR009057">
    <property type="entry name" value="Homeodomain-like_sf"/>
</dbReference>